<dbReference type="Proteomes" id="UP000033035">
    <property type="component" value="Unassembled WGS sequence"/>
</dbReference>
<proteinExistence type="predicted"/>
<keyword evidence="2" id="KW-1185">Reference proteome</keyword>
<organism evidence="1 2">
    <name type="scientific">Parabacteroides gordonii MS-1 = DSM 23371</name>
    <dbReference type="NCBI Taxonomy" id="1203610"/>
    <lineage>
        <taxon>Bacteria</taxon>
        <taxon>Pseudomonadati</taxon>
        <taxon>Bacteroidota</taxon>
        <taxon>Bacteroidia</taxon>
        <taxon>Bacteroidales</taxon>
        <taxon>Tannerellaceae</taxon>
        <taxon>Parabacteroides</taxon>
    </lineage>
</organism>
<evidence type="ECO:0000313" key="2">
    <source>
        <dbReference type="Proteomes" id="UP000033035"/>
    </source>
</evidence>
<sequence length="224" mass="25972">MNEVKKIVKAELKKQSVNFAFGNIISKYKRESIVFLDSNSEVGYIGYTFVSSKYADYNSLFGIFLSCRFGLEMSGTTELTKIIEKLKLSFPPMAKLPQCYFGFTSLYFSPLKFYNNGTISFYENDDIVNKCIELTQNVNDIFIPYIYNFINVTPALTNDILEYPYNYGYPLTCILIQCILNHNYSDIPYLVKLAREKKMYDSTSNKINEIIEKLNRYFGTNIDC</sequence>
<accession>A0A0F5IIM5</accession>
<comment type="caution">
    <text evidence="1">The sequence shown here is derived from an EMBL/GenBank/DDBJ whole genome shotgun (WGS) entry which is preliminary data.</text>
</comment>
<name>A0A0F5IIM5_9BACT</name>
<dbReference type="HOGENOM" id="CLU_1232997_0_0_10"/>
<dbReference type="AlphaFoldDB" id="A0A0F5IIM5"/>
<dbReference type="PATRIC" id="fig|1203610.3.peg.5539"/>
<protein>
    <submittedName>
        <fullName evidence="1">Uncharacterized protein</fullName>
    </submittedName>
</protein>
<gene>
    <name evidence="1" type="ORF">HMPREF1536_05425</name>
</gene>
<evidence type="ECO:0000313" key="1">
    <source>
        <dbReference type="EMBL" id="KKB45391.1"/>
    </source>
</evidence>
<dbReference type="STRING" id="1203610.HMPREF1536_05425"/>
<dbReference type="RefSeq" id="WP_011203028.1">
    <property type="nucleotide sequence ID" value="NZ_KE386767.1"/>
</dbReference>
<dbReference type="EMBL" id="AQHW01000034">
    <property type="protein sequence ID" value="KKB45391.1"/>
    <property type="molecule type" value="Genomic_DNA"/>
</dbReference>
<reference evidence="1 2" key="1">
    <citation type="submission" date="2013-04" db="EMBL/GenBank/DDBJ databases">
        <title>The Genome Sequence of Parabacteroides gordonii DSM 23371.</title>
        <authorList>
            <consortium name="The Broad Institute Genomics Platform"/>
            <person name="Earl A."/>
            <person name="Ward D."/>
            <person name="Feldgarden M."/>
            <person name="Gevers D."/>
            <person name="Martens E."/>
            <person name="Sakamoto M."/>
            <person name="Benno Y."/>
            <person name="Suzuki N."/>
            <person name="Matsunaga N."/>
            <person name="Koshihara K."/>
            <person name="Seki M."/>
            <person name="Komiya H."/>
            <person name="Walker B."/>
            <person name="Young S."/>
            <person name="Zeng Q."/>
            <person name="Gargeya S."/>
            <person name="Fitzgerald M."/>
            <person name="Haas B."/>
            <person name="Abouelleil A."/>
            <person name="Allen A.W."/>
            <person name="Alvarado L."/>
            <person name="Arachchi H.M."/>
            <person name="Berlin A.M."/>
            <person name="Chapman S.B."/>
            <person name="Gainer-Dewar J."/>
            <person name="Goldberg J."/>
            <person name="Griggs A."/>
            <person name="Gujja S."/>
            <person name="Hansen M."/>
            <person name="Howarth C."/>
            <person name="Imamovic A."/>
            <person name="Ireland A."/>
            <person name="Larimer J."/>
            <person name="McCowan C."/>
            <person name="Murphy C."/>
            <person name="Pearson M."/>
            <person name="Poon T.W."/>
            <person name="Priest M."/>
            <person name="Roberts A."/>
            <person name="Saif S."/>
            <person name="Shea T."/>
            <person name="Sisk P."/>
            <person name="Sykes S."/>
            <person name="Wortman J."/>
            <person name="Nusbaum C."/>
            <person name="Birren B."/>
        </authorList>
    </citation>
    <scope>NUCLEOTIDE SEQUENCE [LARGE SCALE GENOMIC DNA]</scope>
    <source>
        <strain evidence="1 2">MS-1</strain>
    </source>
</reference>